<dbReference type="InterPro" id="IPR050862">
    <property type="entry name" value="RdRp_reductase_class-2"/>
</dbReference>
<evidence type="ECO:0000256" key="13">
    <source>
        <dbReference type="ARBA" id="ARBA00047754"/>
    </source>
</evidence>
<keyword evidence="6 14" id="KW-0237">DNA synthesis</keyword>
<dbReference type="STRING" id="158189.SpiBuddy_0062"/>
<evidence type="ECO:0000256" key="7">
    <source>
        <dbReference type="ARBA" id="ARBA00022741"/>
    </source>
</evidence>
<dbReference type="Gene3D" id="3.20.70.20">
    <property type="match status" value="1"/>
</dbReference>
<dbReference type="Pfam" id="PF12637">
    <property type="entry name" value="TSCPD"/>
    <property type="match status" value="1"/>
</dbReference>
<reference evidence="20" key="1">
    <citation type="submission" date="2011-02" db="EMBL/GenBank/DDBJ databases">
        <title>Complete sequence of Spirochaeta sp. Buddy.</title>
        <authorList>
            <person name="Lucas S."/>
            <person name="Copeland A."/>
            <person name="Lapidus A."/>
            <person name="Cheng J.-F."/>
            <person name="Goodwin L."/>
            <person name="Pitluck S."/>
            <person name="Zeytun A."/>
            <person name="Detter J.C."/>
            <person name="Han C."/>
            <person name="Tapia R."/>
            <person name="Land M."/>
            <person name="Hauser L."/>
            <person name="Kyrpides N."/>
            <person name="Ivanova N."/>
            <person name="Mikhailova N."/>
            <person name="Pagani I."/>
            <person name="Ritalahti K.M."/>
            <person name="Loeffler F.E."/>
            <person name="Woyke T."/>
        </authorList>
    </citation>
    <scope>NUCLEOTIDE SEQUENCE [LARGE SCALE GENOMIC DNA]</scope>
    <source>
        <strain evidence="20">ATCC BAA-1886 / DSM 22777 / Buddy</strain>
    </source>
</reference>
<keyword evidence="7 14" id="KW-0547">Nucleotide-binding</keyword>
<dbReference type="GO" id="GO:0071897">
    <property type="term" value="P:DNA biosynthetic process"/>
    <property type="evidence" value="ECO:0007669"/>
    <property type="project" value="UniProtKB-KW"/>
</dbReference>
<keyword evidence="8 14" id="KW-0560">Oxidoreductase</keyword>
<name>F0RX57_SPHGB</name>
<evidence type="ECO:0000256" key="4">
    <source>
        <dbReference type="ARBA" id="ARBA00014409"/>
    </source>
</evidence>
<accession>F0RX57</accession>
<protein>
    <recommendedName>
        <fullName evidence="4 14">Vitamin B12-dependent ribonucleotide reductase</fullName>
        <ecNumber evidence="3 14">1.17.4.1</ecNumber>
    </recommendedName>
</protein>
<keyword evidence="20" id="KW-1185">Reference proteome</keyword>
<evidence type="ECO:0000256" key="3">
    <source>
        <dbReference type="ARBA" id="ARBA00012274"/>
    </source>
</evidence>
<dbReference type="InterPro" id="IPR013509">
    <property type="entry name" value="RNR_lsu_N"/>
</dbReference>
<dbReference type="GO" id="GO:0004748">
    <property type="term" value="F:ribonucleoside-diphosphate reductase activity, thioredoxin disulfide as acceptor"/>
    <property type="evidence" value="ECO:0007669"/>
    <property type="project" value="UniProtKB-EC"/>
</dbReference>
<dbReference type="Proteomes" id="UP000008466">
    <property type="component" value="Chromosome"/>
</dbReference>
<dbReference type="InterPro" id="IPR013344">
    <property type="entry name" value="RNR_NrdJ/NrdZ"/>
</dbReference>
<feature type="domain" description="Ribonucleotide reductase large subunit N-terminal" evidence="16">
    <location>
        <begin position="79"/>
        <end position="136"/>
    </location>
</feature>
<sequence length="836" mass="92523">MSSAKNELSALGRKIFLDRYALKDVKKETLKVGDVVVAVSNPKTGQREIGVVTELKAADGITVKLDDGIVLNVKREDVDKPLEIDPAQMLARVAKGIASIEKQEVRTQWETEFNWLLEDWKFVPGGRILTGAGTDQNLTYFNCYVIPSPKDSRGGIIASLGQMTEIMSRGGGVGMNISSLRPRHSYVKGVNGRSSGSVSWGGLFSFVTGLIEQGGSRRGALMLILNVWHPDIIDFINSKREMGKITNANISVGITDDFMEAVRKDANWDTYFPDTTDPAYNTEWDGDINKWKANGHKVVVYQTQKAKKIWDAIVESAWASAEPGVFFIDRYNKMSNSWYYSTIQSTNPCGEQGLPPWGVCNLGSINLSRFVENKKVLYKDLGRAVRAAVRFLDNVIDDTPYFFEENKKQQLSERRIGLGTMGLADMLIKMELPYGSEESLTFIEELYKFICIESYSESSDLAKEKGSFPFFDAEKLLQSGFMKQMPEEICTKVRKQGLRNVTLLTQAPTGTTGTMVNTSTGIEPYYFWEWERTGRMGSNIERVKVYDDWVKAHPGQKKPAYFVSAMDLAPEGHVKVQAAIQKWVDSSISKTGNTPKEYTIEQTGKLYELLYDLGCKGGTTYRDGSRDTQVLTAKKEEKEELKEEKLVVSRSTEPKPRVRSTVLQGTTYRKATPIGTAYITVNCDGPDPSDIFEVFINVAKVGSDVAADAEGLGRLISLMLRMPSPLTPDQRAQAIIAQLSGIGSGRSMGFGKNRVMSLPDAVAQVLQQHIGSSDSQKEASRLPDEEDEVEDAGQLDLGLSSTSASVKPDICPICGNVTFVNIEGCKKCFSCGHSEC</sequence>
<gene>
    <name evidence="19" type="ordered locus">SpiBuddy_0062</name>
</gene>
<evidence type="ECO:0000256" key="6">
    <source>
        <dbReference type="ARBA" id="ARBA00022634"/>
    </source>
</evidence>
<comment type="catalytic activity">
    <reaction evidence="13 14">
        <text>a 2'-deoxyribonucleoside 5'-diphosphate + [thioredoxin]-disulfide + H2O = a ribonucleoside 5'-diphosphate + [thioredoxin]-dithiol</text>
        <dbReference type="Rhea" id="RHEA:23252"/>
        <dbReference type="Rhea" id="RHEA-COMP:10698"/>
        <dbReference type="Rhea" id="RHEA-COMP:10700"/>
        <dbReference type="ChEBI" id="CHEBI:15377"/>
        <dbReference type="ChEBI" id="CHEBI:29950"/>
        <dbReference type="ChEBI" id="CHEBI:50058"/>
        <dbReference type="ChEBI" id="CHEBI:57930"/>
        <dbReference type="ChEBI" id="CHEBI:73316"/>
        <dbReference type="EC" id="1.17.4.1"/>
    </reaction>
</comment>
<evidence type="ECO:0000256" key="1">
    <source>
        <dbReference type="ARBA" id="ARBA00001922"/>
    </source>
</evidence>
<dbReference type="RefSeq" id="WP_013605760.1">
    <property type="nucleotide sequence ID" value="NC_015152.1"/>
</dbReference>
<evidence type="ECO:0000256" key="14">
    <source>
        <dbReference type="RuleBase" id="RU364064"/>
    </source>
</evidence>
<keyword evidence="10" id="KW-1015">Disulfide bond</keyword>
<comment type="cofactor">
    <cofactor evidence="1 14">
        <name>adenosylcob(III)alamin</name>
        <dbReference type="ChEBI" id="CHEBI:18408"/>
    </cofactor>
</comment>
<comment type="similarity">
    <text evidence="2 14">Belongs to the ribonucleoside diphosphate reductase class-2 family.</text>
</comment>
<evidence type="ECO:0000256" key="2">
    <source>
        <dbReference type="ARBA" id="ARBA00007405"/>
    </source>
</evidence>
<dbReference type="PRINTS" id="PR01183">
    <property type="entry name" value="RIBORDTASEM1"/>
</dbReference>
<dbReference type="SUPFAM" id="SSF51998">
    <property type="entry name" value="PFL-like glycyl radical enzymes"/>
    <property type="match status" value="1"/>
</dbReference>
<evidence type="ECO:0000259" key="16">
    <source>
        <dbReference type="Pfam" id="PF00317"/>
    </source>
</evidence>
<feature type="region of interest" description="Disordered" evidence="15">
    <location>
        <begin position="769"/>
        <end position="792"/>
    </location>
</feature>
<dbReference type="GO" id="GO:0005524">
    <property type="term" value="F:ATP binding"/>
    <property type="evidence" value="ECO:0007669"/>
    <property type="project" value="InterPro"/>
</dbReference>
<feature type="domain" description="Ribonucleotide reductase large subunit C-terminal" evidence="17">
    <location>
        <begin position="143"/>
        <end position="621"/>
    </location>
</feature>
<evidence type="ECO:0000259" key="18">
    <source>
        <dbReference type="Pfam" id="PF12637"/>
    </source>
</evidence>
<dbReference type="PANTHER" id="PTHR43371:SF1">
    <property type="entry name" value="RIBONUCLEOSIDE-DIPHOSPHATE REDUCTASE"/>
    <property type="match status" value="1"/>
</dbReference>
<dbReference type="AlphaFoldDB" id="F0RX57"/>
<dbReference type="InterPro" id="IPR024434">
    <property type="entry name" value="TSCPD_dom"/>
</dbReference>
<evidence type="ECO:0000256" key="10">
    <source>
        <dbReference type="ARBA" id="ARBA00023157"/>
    </source>
</evidence>
<organism evidence="19 20">
    <name type="scientific">Sphaerochaeta globosa (strain ATCC BAA-1886 / DSM 22777 / Buddy)</name>
    <name type="common">Spirochaeta sp. (strain Buddy)</name>
    <dbReference type="NCBI Taxonomy" id="158189"/>
    <lineage>
        <taxon>Bacteria</taxon>
        <taxon>Pseudomonadati</taxon>
        <taxon>Spirochaetota</taxon>
        <taxon>Spirochaetia</taxon>
        <taxon>Spirochaetales</taxon>
        <taxon>Sphaerochaetaceae</taxon>
        <taxon>Sphaerochaeta</taxon>
    </lineage>
</organism>
<feature type="domain" description="TSCPD" evidence="18">
    <location>
        <begin position="667"/>
        <end position="769"/>
    </location>
</feature>
<dbReference type="CDD" id="cd02888">
    <property type="entry name" value="RNR_II_dimer"/>
    <property type="match status" value="1"/>
</dbReference>
<evidence type="ECO:0000313" key="19">
    <source>
        <dbReference type="EMBL" id="ADY11907.1"/>
    </source>
</evidence>
<keyword evidence="5 14" id="KW-0846">Cobalamin</keyword>
<dbReference type="PANTHER" id="PTHR43371">
    <property type="entry name" value="VITAMIN B12-DEPENDENT RIBONUCLEOTIDE REDUCTASE"/>
    <property type="match status" value="1"/>
</dbReference>
<dbReference type="Pfam" id="PF02867">
    <property type="entry name" value="Ribonuc_red_lgC"/>
    <property type="match status" value="1"/>
</dbReference>
<evidence type="ECO:0000259" key="17">
    <source>
        <dbReference type="Pfam" id="PF02867"/>
    </source>
</evidence>
<keyword evidence="11 14" id="KW-0170">Cobalt</keyword>
<evidence type="ECO:0000256" key="15">
    <source>
        <dbReference type="SAM" id="MobiDB-lite"/>
    </source>
</evidence>
<dbReference type="EMBL" id="CP002541">
    <property type="protein sequence ID" value="ADY11907.1"/>
    <property type="molecule type" value="Genomic_DNA"/>
</dbReference>
<dbReference type="KEGG" id="sbu:SpiBuddy_0062"/>
<evidence type="ECO:0000256" key="5">
    <source>
        <dbReference type="ARBA" id="ARBA00022628"/>
    </source>
</evidence>
<proteinExistence type="inferred from homology"/>
<dbReference type="HOGENOM" id="CLU_000404_2_0_12"/>
<dbReference type="Pfam" id="PF00317">
    <property type="entry name" value="Ribonuc_red_lgN"/>
    <property type="match status" value="1"/>
</dbReference>
<evidence type="ECO:0000256" key="11">
    <source>
        <dbReference type="ARBA" id="ARBA00023285"/>
    </source>
</evidence>
<dbReference type="OrthoDB" id="9762933at2"/>
<dbReference type="NCBIfam" id="TIGR02504">
    <property type="entry name" value="NrdJ_Z"/>
    <property type="match status" value="1"/>
</dbReference>
<dbReference type="InterPro" id="IPR000788">
    <property type="entry name" value="RNR_lg_C"/>
</dbReference>
<evidence type="ECO:0000256" key="8">
    <source>
        <dbReference type="ARBA" id="ARBA00023002"/>
    </source>
</evidence>
<dbReference type="GO" id="GO:0031419">
    <property type="term" value="F:cobalamin binding"/>
    <property type="evidence" value="ECO:0007669"/>
    <property type="project" value="UniProtKB-KW"/>
</dbReference>
<dbReference type="GO" id="GO:0009263">
    <property type="term" value="P:deoxyribonucleotide biosynthetic process"/>
    <property type="evidence" value="ECO:0007669"/>
    <property type="project" value="UniProtKB-KW"/>
</dbReference>
<dbReference type="eggNOG" id="COG0209">
    <property type="taxonomic scope" value="Bacteria"/>
</dbReference>
<dbReference type="EC" id="1.17.4.1" evidence="3 14"/>
<evidence type="ECO:0000256" key="9">
    <source>
        <dbReference type="ARBA" id="ARBA00023116"/>
    </source>
</evidence>
<evidence type="ECO:0000256" key="12">
    <source>
        <dbReference type="ARBA" id="ARBA00025437"/>
    </source>
</evidence>
<evidence type="ECO:0000313" key="20">
    <source>
        <dbReference type="Proteomes" id="UP000008466"/>
    </source>
</evidence>
<keyword evidence="9" id="KW-0215">Deoxyribonucleotide synthesis</keyword>
<comment type="function">
    <text evidence="12 14">Catalyzes the reduction of ribonucleotides to deoxyribonucleotides. May function to provide a pool of deoxyribonucleotide precursors for DNA repair during oxygen limitation and/or for immediate growth after restoration of oxygen.</text>
</comment>